<comment type="caution">
    <text evidence="2">The sequence shown here is derived from an EMBL/GenBank/DDBJ whole genome shotgun (WGS) entry which is preliminary data.</text>
</comment>
<organism evidence="2 3">
    <name type="scientific">Mizuhopecten yessoensis</name>
    <name type="common">Japanese scallop</name>
    <name type="synonym">Patinopecten yessoensis</name>
    <dbReference type="NCBI Taxonomy" id="6573"/>
    <lineage>
        <taxon>Eukaryota</taxon>
        <taxon>Metazoa</taxon>
        <taxon>Spiralia</taxon>
        <taxon>Lophotrochozoa</taxon>
        <taxon>Mollusca</taxon>
        <taxon>Bivalvia</taxon>
        <taxon>Autobranchia</taxon>
        <taxon>Pteriomorphia</taxon>
        <taxon>Pectinida</taxon>
        <taxon>Pectinoidea</taxon>
        <taxon>Pectinidae</taxon>
        <taxon>Mizuhopecten</taxon>
    </lineage>
</organism>
<evidence type="ECO:0000313" key="3">
    <source>
        <dbReference type="Proteomes" id="UP000242188"/>
    </source>
</evidence>
<name>A0A210QEU9_MIZYE</name>
<proteinExistence type="predicted"/>
<dbReference type="EMBL" id="NEDP02003995">
    <property type="protein sequence ID" value="OWF47229.1"/>
    <property type="molecule type" value="Genomic_DNA"/>
</dbReference>
<evidence type="ECO:0000313" key="2">
    <source>
        <dbReference type="EMBL" id="OWF47229.1"/>
    </source>
</evidence>
<keyword evidence="3" id="KW-1185">Reference proteome</keyword>
<reference evidence="2 3" key="1">
    <citation type="journal article" date="2017" name="Nat. Ecol. Evol.">
        <title>Scallop genome provides insights into evolution of bilaterian karyotype and development.</title>
        <authorList>
            <person name="Wang S."/>
            <person name="Zhang J."/>
            <person name="Jiao W."/>
            <person name="Li J."/>
            <person name="Xun X."/>
            <person name="Sun Y."/>
            <person name="Guo X."/>
            <person name="Huan P."/>
            <person name="Dong B."/>
            <person name="Zhang L."/>
            <person name="Hu X."/>
            <person name="Sun X."/>
            <person name="Wang J."/>
            <person name="Zhao C."/>
            <person name="Wang Y."/>
            <person name="Wang D."/>
            <person name="Huang X."/>
            <person name="Wang R."/>
            <person name="Lv J."/>
            <person name="Li Y."/>
            <person name="Zhang Z."/>
            <person name="Liu B."/>
            <person name="Lu W."/>
            <person name="Hui Y."/>
            <person name="Liang J."/>
            <person name="Zhou Z."/>
            <person name="Hou R."/>
            <person name="Li X."/>
            <person name="Liu Y."/>
            <person name="Li H."/>
            <person name="Ning X."/>
            <person name="Lin Y."/>
            <person name="Zhao L."/>
            <person name="Xing Q."/>
            <person name="Dou J."/>
            <person name="Li Y."/>
            <person name="Mao J."/>
            <person name="Guo H."/>
            <person name="Dou H."/>
            <person name="Li T."/>
            <person name="Mu C."/>
            <person name="Jiang W."/>
            <person name="Fu Q."/>
            <person name="Fu X."/>
            <person name="Miao Y."/>
            <person name="Liu J."/>
            <person name="Yu Q."/>
            <person name="Li R."/>
            <person name="Liao H."/>
            <person name="Li X."/>
            <person name="Kong Y."/>
            <person name="Jiang Z."/>
            <person name="Chourrout D."/>
            <person name="Li R."/>
            <person name="Bao Z."/>
        </authorList>
    </citation>
    <scope>NUCLEOTIDE SEQUENCE [LARGE SCALE GENOMIC DNA]</scope>
    <source>
        <strain evidence="2 3">PY_sf001</strain>
    </source>
</reference>
<feature type="chain" id="PRO_5013233531" evidence="1">
    <location>
        <begin position="25"/>
        <end position="111"/>
    </location>
</feature>
<feature type="signal peptide" evidence="1">
    <location>
        <begin position="1"/>
        <end position="24"/>
    </location>
</feature>
<gene>
    <name evidence="2" type="ORF">KP79_PYT10640</name>
</gene>
<dbReference type="Proteomes" id="UP000242188">
    <property type="component" value="Unassembled WGS sequence"/>
</dbReference>
<accession>A0A210QEU9</accession>
<keyword evidence="1" id="KW-0732">Signal</keyword>
<evidence type="ECO:0000256" key="1">
    <source>
        <dbReference type="SAM" id="SignalP"/>
    </source>
</evidence>
<dbReference type="AlphaFoldDB" id="A0A210QEU9"/>
<protein>
    <submittedName>
        <fullName evidence="2">Uncharacterized protein</fullName>
    </submittedName>
</protein>
<sequence length="111" mass="12544">MNNSINWLCVGVWCMTMMVSDAQARPNFALSCDHREVRESCLYGCLGCLEVFGVQLYDMAACCHDCKVTRAVLVDDGPVRCSDKYIHESWIKRFGKRGSKFRGHGKGSLSW</sequence>